<protein>
    <submittedName>
        <fullName evidence="1">Uncharacterized protein</fullName>
    </submittedName>
</protein>
<proteinExistence type="predicted"/>
<dbReference type="EMBL" id="GBRH01277416">
    <property type="protein sequence ID" value="JAD20479.1"/>
    <property type="molecule type" value="Transcribed_RNA"/>
</dbReference>
<evidence type="ECO:0000313" key="1">
    <source>
        <dbReference type="EMBL" id="JAD20479.1"/>
    </source>
</evidence>
<name>A0A0A8Y3Q9_ARUDO</name>
<accession>A0A0A8Y3Q9</accession>
<sequence>MDSSYSSFSFSSSFLDLLVFLKFRKHQTKPIEQTMPLTLVAKLMTNTLFIF</sequence>
<reference evidence="1" key="1">
    <citation type="submission" date="2014-09" db="EMBL/GenBank/DDBJ databases">
        <authorList>
            <person name="Magalhaes I.L.F."/>
            <person name="Oliveira U."/>
            <person name="Santos F.R."/>
            <person name="Vidigal T.H.D.A."/>
            <person name="Brescovit A.D."/>
            <person name="Santos A.J."/>
        </authorList>
    </citation>
    <scope>NUCLEOTIDE SEQUENCE</scope>
    <source>
        <tissue evidence="1">Shoot tissue taken approximately 20 cm above the soil surface</tissue>
    </source>
</reference>
<reference evidence="1" key="2">
    <citation type="journal article" date="2015" name="Data Brief">
        <title>Shoot transcriptome of the giant reed, Arundo donax.</title>
        <authorList>
            <person name="Barrero R.A."/>
            <person name="Guerrero F.D."/>
            <person name="Moolhuijzen P."/>
            <person name="Goolsby J.A."/>
            <person name="Tidwell J."/>
            <person name="Bellgard S.E."/>
            <person name="Bellgard M.I."/>
        </authorList>
    </citation>
    <scope>NUCLEOTIDE SEQUENCE</scope>
    <source>
        <tissue evidence="1">Shoot tissue taken approximately 20 cm above the soil surface</tissue>
    </source>
</reference>
<dbReference type="AlphaFoldDB" id="A0A0A8Y3Q9"/>
<organism evidence="1">
    <name type="scientific">Arundo donax</name>
    <name type="common">Giant reed</name>
    <name type="synonym">Donax arundinaceus</name>
    <dbReference type="NCBI Taxonomy" id="35708"/>
    <lineage>
        <taxon>Eukaryota</taxon>
        <taxon>Viridiplantae</taxon>
        <taxon>Streptophyta</taxon>
        <taxon>Embryophyta</taxon>
        <taxon>Tracheophyta</taxon>
        <taxon>Spermatophyta</taxon>
        <taxon>Magnoliopsida</taxon>
        <taxon>Liliopsida</taxon>
        <taxon>Poales</taxon>
        <taxon>Poaceae</taxon>
        <taxon>PACMAD clade</taxon>
        <taxon>Arundinoideae</taxon>
        <taxon>Arundineae</taxon>
        <taxon>Arundo</taxon>
    </lineage>
</organism>